<dbReference type="GO" id="GO:0006281">
    <property type="term" value="P:DNA repair"/>
    <property type="evidence" value="ECO:0007669"/>
    <property type="project" value="UniProtKB-KW"/>
</dbReference>
<reference evidence="5 6" key="1">
    <citation type="submission" date="2020-08" db="EMBL/GenBank/DDBJ databases">
        <title>Sequencing the genomes of 1000 actinobacteria strains.</title>
        <authorList>
            <person name="Klenk H.-P."/>
        </authorList>
    </citation>
    <scope>NUCLEOTIDE SEQUENCE [LARGE SCALE GENOMIC DNA]</scope>
    <source>
        <strain evidence="5 6">DSM 45584</strain>
    </source>
</reference>
<dbReference type="Proteomes" id="UP000584374">
    <property type="component" value="Unassembled WGS sequence"/>
</dbReference>
<keyword evidence="3" id="KW-0234">DNA repair</keyword>
<evidence type="ECO:0000259" key="4">
    <source>
        <dbReference type="Pfam" id="PF12705"/>
    </source>
</evidence>
<dbReference type="GO" id="GO:0004386">
    <property type="term" value="F:helicase activity"/>
    <property type="evidence" value="ECO:0007669"/>
    <property type="project" value="UniProtKB-KW"/>
</dbReference>
<organism evidence="5 6">
    <name type="scientific">Saccharopolyspora phatthalungensis</name>
    <dbReference type="NCBI Taxonomy" id="664693"/>
    <lineage>
        <taxon>Bacteria</taxon>
        <taxon>Bacillati</taxon>
        <taxon>Actinomycetota</taxon>
        <taxon>Actinomycetes</taxon>
        <taxon>Pseudonocardiales</taxon>
        <taxon>Pseudonocardiaceae</taxon>
        <taxon>Saccharopolyspora</taxon>
    </lineage>
</organism>
<keyword evidence="2" id="KW-0067">ATP-binding</keyword>
<feature type="domain" description="PD-(D/E)XK endonuclease-like" evidence="4">
    <location>
        <begin position="280"/>
        <end position="526"/>
    </location>
</feature>
<keyword evidence="2" id="KW-0547">Nucleotide-binding</keyword>
<dbReference type="RefSeq" id="WP_184732242.1">
    <property type="nucleotide sequence ID" value="NZ_JACHIW010000002.1"/>
</dbReference>
<keyword evidence="6" id="KW-1185">Reference proteome</keyword>
<proteinExistence type="predicted"/>
<keyword evidence="2" id="KW-0347">Helicase</keyword>
<evidence type="ECO:0000256" key="3">
    <source>
        <dbReference type="ARBA" id="ARBA00023204"/>
    </source>
</evidence>
<protein>
    <recommendedName>
        <fullName evidence="4">PD-(D/E)XK endonuclease-like domain-containing protein</fullName>
    </recommendedName>
</protein>
<dbReference type="AlphaFoldDB" id="A0A840QK93"/>
<keyword evidence="2" id="KW-0378">Hydrolase</keyword>
<evidence type="ECO:0000256" key="1">
    <source>
        <dbReference type="ARBA" id="ARBA00022763"/>
    </source>
</evidence>
<evidence type="ECO:0000256" key="2">
    <source>
        <dbReference type="ARBA" id="ARBA00022806"/>
    </source>
</evidence>
<dbReference type="Pfam" id="PF12705">
    <property type="entry name" value="PDDEXK_1"/>
    <property type="match status" value="1"/>
</dbReference>
<name>A0A840QK93_9PSEU</name>
<dbReference type="InterPro" id="IPR038726">
    <property type="entry name" value="PDDEXK_AddAB-type"/>
</dbReference>
<comment type="caution">
    <text evidence="5">The sequence shown here is derived from an EMBL/GenBank/DDBJ whole genome shotgun (WGS) entry which is preliminary data.</text>
</comment>
<evidence type="ECO:0000313" key="6">
    <source>
        <dbReference type="Proteomes" id="UP000584374"/>
    </source>
</evidence>
<dbReference type="EMBL" id="JACHIW010000002">
    <property type="protein sequence ID" value="MBB5159705.1"/>
    <property type="molecule type" value="Genomic_DNA"/>
</dbReference>
<keyword evidence="1" id="KW-0227">DNA damage</keyword>
<gene>
    <name evidence="5" type="ORF">BJ970_007304</name>
</gene>
<sequence>MNDTLPPQLPYRGRPNSIKIKATLLGQQSQACPARSNMEARPGIAPPTGWSLRRDPWPFLLGAVIQAVTAVHRGADETDAIRKANATVSRQGISLHPLAREYLASAVWNYLEAHEDRQADLGPLGLSNERLIQHPGKELAAWGMYYQSPDGAIREVRRLRLGQVRGAHEDDLAWAAVAAKLAADGTRDGGTNGDQEPDRVVITEIGLADAGSTVLADLNAAGARDLYANAALPRIRRLIAGTDLRPCWDCGQCRWLSICPSVPDTPGLLGLSETGTHTRTVSASDLDRYAVCPAQYFATRVLHLPGENDQTSAQTRGLAVHSWLAAAHSRPAHPACTPADLPEPGTAPPACADVLTEDEYREAWPFLRQHLHHCPLHQADRDRRVQVEPSYYAHDSACDVLLATTPDLTYGHRQAPIWRETKTTQRPLPTSEDDALSRFLPAAVHIVLLAALAARHSITAPANPSVELEVLGHDDSRTYSYDVTDPHLVDHARALVAQAASEWSRDTAFTTRPSTACHSCSVSRWCADRMN</sequence>
<evidence type="ECO:0000313" key="5">
    <source>
        <dbReference type="EMBL" id="MBB5159705.1"/>
    </source>
</evidence>
<accession>A0A840QK93</accession>